<feature type="domain" description="NadR/Ttd14 AAA" evidence="1">
    <location>
        <begin position="5"/>
        <end position="169"/>
    </location>
</feature>
<evidence type="ECO:0000313" key="3">
    <source>
        <dbReference type="Proteomes" id="UP000290288"/>
    </source>
</evidence>
<comment type="caution">
    <text evidence="2">The sequence shown here is derived from an EMBL/GenBank/DDBJ whole genome shotgun (WGS) entry which is preliminary data.</text>
</comment>
<dbReference type="EMBL" id="SDEE01000432">
    <property type="protein sequence ID" value="RXW16489.1"/>
    <property type="molecule type" value="Genomic_DNA"/>
</dbReference>
<accession>A0A4Q2DAX8</accession>
<dbReference type="InterPro" id="IPR027417">
    <property type="entry name" value="P-loop_NTPase"/>
</dbReference>
<gene>
    <name evidence="2" type="ORF">EST38_g9364</name>
</gene>
<dbReference type="OrthoDB" id="6118920at2759"/>
<dbReference type="AlphaFoldDB" id="A0A4Q2DAX8"/>
<name>A0A4Q2DAX8_9AGAR</name>
<organism evidence="2 3">
    <name type="scientific">Candolleomyces aberdarensis</name>
    <dbReference type="NCBI Taxonomy" id="2316362"/>
    <lineage>
        <taxon>Eukaryota</taxon>
        <taxon>Fungi</taxon>
        <taxon>Dikarya</taxon>
        <taxon>Basidiomycota</taxon>
        <taxon>Agaricomycotina</taxon>
        <taxon>Agaricomycetes</taxon>
        <taxon>Agaricomycetidae</taxon>
        <taxon>Agaricales</taxon>
        <taxon>Agaricineae</taxon>
        <taxon>Psathyrellaceae</taxon>
        <taxon>Candolleomyces</taxon>
    </lineage>
</organism>
<sequence>MKKAIYIIGPSSTGKTTLCDALAKRLGLESAAYVKEVARRVMREKGYSRDTVGNLQMQLDIMEAHSSEEEKALEAADLVLCDRSAIDPIAYAILTSSNAEEARQREEALVGRLAFKAALERYRDHHSVFILLSPVQAWLIDDGVRSLEDQEACMDVFRKVLKDLEIPYRVFGPDCQFLFERMTLALGYVSM</sequence>
<evidence type="ECO:0000259" key="1">
    <source>
        <dbReference type="Pfam" id="PF13521"/>
    </source>
</evidence>
<dbReference type="Pfam" id="PF13521">
    <property type="entry name" value="AAA_28"/>
    <property type="match status" value="1"/>
</dbReference>
<dbReference type="Proteomes" id="UP000290288">
    <property type="component" value="Unassembled WGS sequence"/>
</dbReference>
<dbReference type="InterPro" id="IPR038727">
    <property type="entry name" value="NadR/Ttd14_AAA_dom"/>
</dbReference>
<keyword evidence="3" id="KW-1185">Reference proteome</keyword>
<protein>
    <recommendedName>
        <fullName evidence="1">NadR/Ttd14 AAA domain-containing protein</fullName>
    </recommendedName>
</protein>
<evidence type="ECO:0000313" key="2">
    <source>
        <dbReference type="EMBL" id="RXW16489.1"/>
    </source>
</evidence>
<dbReference type="SUPFAM" id="SSF52540">
    <property type="entry name" value="P-loop containing nucleoside triphosphate hydrolases"/>
    <property type="match status" value="1"/>
</dbReference>
<dbReference type="Gene3D" id="3.40.50.300">
    <property type="entry name" value="P-loop containing nucleotide triphosphate hydrolases"/>
    <property type="match status" value="1"/>
</dbReference>
<proteinExistence type="predicted"/>
<reference evidence="2 3" key="1">
    <citation type="submission" date="2019-01" db="EMBL/GenBank/DDBJ databases">
        <title>Draft genome sequence of Psathyrella aberdarensis IHI B618.</title>
        <authorList>
            <person name="Buettner E."/>
            <person name="Kellner H."/>
        </authorList>
    </citation>
    <scope>NUCLEOTIDE SEQUENCE [LARGE SCALE GENOMIC DNA]</scope>
    <source>
        <strain evidence="2 3">IHI B618</strain>
    </source>
</reference>